<evidence type="ECO:0000313" key="1">
    <source>
        <dbReference type="EMBL" id="AHZ69748.1"/>
    </source>
</evidence>
<gene>
    <name evidence="1" type="ORF">OU5_2669</name>
</gene>
<evidence type="ECO:0000313" key="2">
    <source>
        <dbReference type="Proteomes" id="UP000026913"/>
    </source>
</evidence>
<dbReference type="AlphaFoldDB" id="A0A024EBQ8"/>
<protein>
    <recommendedName>
        <fullName evidence="3">Phage/plasmid-like protein</fullName>
    </recommendedName>
</protein>
<dbReference type="NCBIfam" id="TIGR03299">
    <property type="entry name" value="LGT_TIGR03299"/>
    <property type="match status" value="1"/>
</dbReference>
<name>A0A024EBQ8_9PSED</name>
<dbReference type="Proteomes" id="UP000026913">
    <property type="component" value="Chromosome"/>
</dbReference>
<reference evidence="1 2" key="1">
    <citation type="journal article" date="2012" name="J. Bacteriol.">
        <title>Genome sequence of cold-adapted Pseudomonas mandelii strain JR-1.</title>
        <authorList>
            <person name="Jang S.H."/>
            <person name="Kim J."/>
            <person name="Kim J."/>
            <person name="Hong S."/>
            <person name="Lee C."/>
        </authorList>
    </citation>
    <scope>NUCLEOTIDE SEQUENCE [LARGE SCALE GENOMIC DNA]</scope>
    <source>
        <strain evidence="1 2">JR-1</strain>
    </source>
</reference>
<sequence>MFVEATLFSIHFAGVIPMAHLIEQMAYVGDTPWHGLGSRLSPQQPLEVWQREAGMDWKIQDSPVHFKSDSIGVLGSIHSFPEQKVLYRSDTKAPLSVVSNRYQVVQPREVLEFYRDLTEVSGYELETAGVLKGGRKFWALARTGQGTALKGNDQVNGYLLLATSCDGTLATTATPTTVRVVCNNTLTIALDGTTRVIKVPHNTRFDPQAVKKQLGIAVSQWDEFMYRMRALAERKVQWHEAMGFFMNVLCDVTPNSKLPEVLPNERALRKVQGLYEGEGRGATLESAQGTAWGLLNAVTEYVDHERRARSAEYRMDSAWFGQGAVIKQRALHAALELAA</sequence>
<dbReference type="EMBL" id="CP005960">
    <property type="protein sequence ID" value="AHZ69748.1"/>
    <property type="molecule type" value="Genomic_DNA"/>
</dbReference>
<accession>A0A024EBQ8</accession>
<proteinExistence type="predicted"/>
<dbReference type="Pfam" id="PF06067">
    <property type="entry name" value="DUF932"/>
    <property type="match status" value="1"/>
</dbReference>
<dbReference type="InterPro" id="IPR026325">
    <property type="entry name" value="DUF932"/>
</dbReference>
<organism evidence="1 2">
    <name type="scientific">Pseudomonas mandelii JR-1</name>
    <dbReference type="NCBI Taxonomy" id="1147786"/>
    <lineage>
        <taxon>Bacteria</taxon>
        <taxon>Pseudomonadati</taxon>
        <taxon>Pseudomonadota</taxon>
        <taxon>Gammaproteobacteria</taxon>
        <taxon>Pseudomonadales</taxon>
        <taxon>Pseudomonadaceae</taxon>
        <taxon>Pseudomonas</taxon>
    </lineage>
</organism>
<dbReference type="KEGG" id="pman:OU5_2669"/>
<dbReference type="HOGENOM" id="CLU_058825_2_0_6"/>
<dbReference type="InterPro" id="IPR017686">
    <property type="entry name" value="Phg/plasmid-like_prot"/>
</dbReference>
<evidence type="ECO:0008006" key="3">
    <source>
        <dbReference type="Google" id="ProtNLM"/>
    </source>
</evidence>